<proteinExistence type="predicted"/>
<dbReference type="EMBL" id="CAJVPZ010053808">
    <property type="protein sequence ID" value="CAG8782358.1"/>
    <property type="molecule type" value="Genomic_DNA"/>
</dbReference>
<feature type="compositionally biased region" description="Acidic residues" evidence="1">
    <location>
        <begin position="193"/>
        <end position="202"/>
    </location>
</feature>
<feature type="non-terminal residue" evidence="2">
    <location>
        <position position="202"/>
    </location>
</feature>
<organism evidence="2 3">
    <name type="scientific">Racocetra fulgida</name>
    <dbReference type="NCBI Taxonomy" id="60492"/>
    <lineage>
        <taxon>Eukaryota</taxon>
        <taxon>Fungi</taxon>
        <taxon>Fungi incertae sedis</taxon>
        <taxon>Mucoromycota</taxon>
        <taxon>Glomeromycotina</taxon>
        <taxon>Glomeromycetes</taxon>
        <taxon>Diversisporales</taxon>
        <taxon>Gigasporaceae</taxon>
        <taxon>Racocetra</taxon>
    </lineage>
</organism>
<gene>
    <name evidence="2" type="ORF">RFULGI_LOCUS15939</name>
</gene>
<feature type="region of interest" description="Disordered" evidence="1">
    <location>
        <begin position="129"/>
        <end position="202"/>
    </location>
</feature>
<keyword evidence="3" id="KW-1185">Reference proteome</keyword>
<evidence type="ECO:0000313" key="3">
    <source>
        <dbReference type="Proteomes" id="UP000789396"/>
    </source>
</evidence>
<name>A0A9N9P1W8_9GLOM</name>
<dbReference type="Proteomes" id="UP000789396">
    <property type="component" value="Unassembled WGS sequence"/>
</dbReference>
<evidence type="ECO:0000256" key="1">
    <source>
        <dbReference type="SAM" id="MobiDB-lite"/>
    </source>
</evidence>
<feature type="compositionally biased region" description="Polar residues" evidence="1">
    <location>
        <begin position="129"/>
        <end position="140"/>
    </location>
</feature>
<evidence type="ECO:0000313" key="2">
    <source>
        <dbReference type="EMBL" id="CAG8782358.1"/>
    </source>
</evidence>
<dbReference type="AlphaFoldDB" id="A0A9N9P1W8"/>
<protein>
    <submittedName>
        <fullName evidence="2">16392_t:CDS:1</fullName>
    </submittedName>
</protein>
<reference evidence="2" key="1">
    <citation type="submission" date="2021-06" db="EMBL/GenBank/DDBJ databases">
        <authorList>
            <person name="Kallberg Y."/>
            <person name="Tangrot J."/>
            <person name="Rosling A."/>
        </authorList>
    </citation>
    <scope>NUCLEOTIDE SEQUENCE</scope>
    <source>
        <strain evidence="2">IN212</strain>
    </source>
</reference>
<accession>A0A9N9P1W8</accession>
<comment type="caution">
    <text evidence="2">The sequence shown here is derived from an EMBL/GenBank/DDBJ whole genome shotgun (WGS) entry which is preliminary data.</text>
</comment>
<sequence>EDDERVMAEIRKRREREDEERAKFREIREKELEVEILTGFVVVVEVEASKINIDDPIGEAEVEAPRVDINDDRIEEVEVKVEIVLPGNVVGNAESIRTIGAVAEVEAKRNEDMMKGDHVVAEEEIVTKVSSEQYSSTPSPGRNYHDQHTDNVATEDENRKRLVDSVEEIDSIQNSPPRKKVADAPIFKSKWNDDEDEEENKK</sequence>
<dbReference type="OrthoDB" id="10534533at2759"/>
<feature type="non-terminal residue" evidence="2">
    <location>
        <position position="1"/>
    </location>
</feature>